<evidence type="ECO:0000313" key="4">
    <source>
        <dbReference type="Proteomes" id="UP000253872"/>
    </source>
</evidence>
<dbReference type="AlphaFoldDB" id="A0A369YKN2"/>
<dbReference type="PANTHER" id="PTHR46278:SF2">
    <property type="entry name" value="ASPARTATE-SEMIALDEHYDE DEHYDROGENASE"/>
    <property type="match status" value="1"/>
</dbReference>
<sequence>MSNIHLAIATDFTLAEKLLEALEQKDLSIDKISAIELEPFGEEQNLRFGAKAVEQFELDNLDWSQFTHVLFAAPMAQAEILAKATQAGCIILDLYGITALISDVPVIVPSVNNEALENLRERNIVALANPQISQLALVLKPLLSQDLADVFVTSLLPAAYFGDEKVKELAGQTARLLNGIPFDENAERIAFDVVPANVQGDEQKLPFSRMFHLQLAKVLPNLTACVRFHAVQTPVFYGISQMVSVHSAYQLDATELSQQWQQSDWLNFNEETVITAVKNGEDEEGNNQLQLSQLLASAENELQFWSVADEQRFSLAFLAVELLALVLDY</sequence>
<dbReference type="GO" id="GO:0016620">
    <property type="term" value="F:oxidoreductase activity, acting on the aldehyde or oxo group of donors, NAD or NADP as acceptor"/>
    <property type="evidence" value="ECO:0007669"/>
    <property type="project" value="InterPro"/>
</dbReference>
<dbReference type="EMBL" id="QEPN01000001">
    <property type="protein sequence ID" value="RDE73704.1"/>
    <property type="molecule type" value="Genomic_DNA"/>
</dbReference>
<dbReference type="SUPFAM" id="SSF51735">
    <property type="entry name" value="NAD(P)-binding Rossmann-fold domains"/>
    <property type="match status" value="1"/>
</dbReference>
<dbReference type="RefSeq" id="WP_111401401.1">
    <property type="nucleotide sequence ID" value="NZ_QEPN01000001.1"/>
</dbReference>
<dbReference type="InterPro" id="IPR036291">
    <property type="entry name" value="NAD(P)-bd_dom_sf"/>
</dbReference>
<organism evidence="3 4">
    <name type="scientific">Haemophilus sputorum</name>
    <dbReference type="NCBI Taxonomy" id="1078480"/>
    <lineage>
        <taxon>Bacteria</taxon>
        <taxon>Pseudomonadati</taxon>
        <taxon>Pseudomonadota</taxon>
        <taxon>Gammaproteobacteria</taxon>
        <taxon>Pasteurellales</taxon>
        <taxon>Pasteurellaceae</taxon>
        <taxon>Haemophilus</taxon>
    </lineage>
</organism>
<dbReference type="Pfam" id="PF02774">
    <property type="entry name" value="Semialdhyde_dhC"/>
    <property type="match status" value="1"/>
</dbReference>
<dbReference type="Gene3D" id="3.40.50.720">
    <property type="entry name" value="NAD(P)-binding Rossmann-like Domain"/>
    <property type="match status" value="1"/>
</dbReference>
<dbReference type="Proteomes" id="UP000253872">
    <property type="component" value="Unassembled WGS sequence"/>
</dbReference>
<reference evidence="3 4" key="1">
    <citation type="submission" date="2018-05" db="EMBL/GenBank/DDBJ databases">
        <title>Draft Genome Sequences for a Diverse set of 7 Haemophilus Species.</title>
        <authorList>
            <person name="Nichols M."/>
            <person name="Topaz N."/>
            <person name="Wang X."/>
            <person name="Wang X."/>
            <person name="Boxrud D."/>
        </authorList>
    </citation>
    <scope>NUCLEOTIDE SEQUENCE [LARGE SCALE GENOMIC DNA]</scope>
    <source>
        <strain evidence="3 4">C2002001239</strain>
    </source>
</reference>
<comment type="caution">
    <text evidence="3">The sequence shown here is derived from an EMBL/GenBank/DDBJ whole genome shotgun (WGS) entry which is preliminary data.</text>
</comment>
<dbReference type="InterPro" id="IPR012280">
    <property type="entry name" value="Semialdhyde_DH_dimer_dom"/>
</dbReference>
<dbReference type="GO" id="GO:0008652">
    <property type="term" value="P:amino acid biosynthetic process"/>
    <property type="evidence" value="ECO:0007669"/>
    <property type="project" value="InterPro"/>
</dbReference>
<dbReference type="SUPFAM" id="SSF55347">
    <property type="entry name" value="Glyceraldehyde-3-phosphate dehydrogenase-like, C-terminal domain"/>
    <property type="match status" value="1"/>
</dbReference>
<dbReference type="CDD" id="cd17894">
    <property type="entry name" value="ASADH_USG1_N"/>
    <property type="match status" value="1"/>
</dbReference>
<evidence type="ECO:0000256" key="1">
    <source>
        <dbReference type="ARBA" id="ARBA00010584"/>
    </source>
</evidence>
<dbReference type="PIRSF" id="PIRSF000148">
    <property type="entry name" value="ASA_dh"/>
    <property type="match status" value="1"/>
</dbReference>
<dbReference type="STRING" id="1035839.GCA_000238795_00209"/>
<feature type="domain" description="Semialdehyde dehydrogenase dimerisation" evidence="2">
    <location>
        <begin position="139"/>
        <end position="309"/>
    </location>
</feature>
<proteinExistence type="inferred from homology"/>
<name>A0A369YKN2_9PAST</name>
<dbReference type="GO" id="GO:0046983">
    <property type="term" value="F:protein dimerization activity"/>
    <property type="evidence" value="ECO:0007669"/>
    <property type="project" value="InterPro"/>
</dbReference>
<dbReference type="NCBIfam" id="NF005368">
    <property type="entry name" value="PRK06901.1"/>
    <property type="match status" value="1"/>
</dbReference>
<protein>
    <submittedName>
        <fullName evidence="3">Oxidoreductase</fullName>
    </submittedName>
</protein>
<comment type="similarity">
    <text evidence="1">Belongs to the aspartate-semialdehyde dehydrogenase family.</text>
</comment>
<dbReference type="PANTHER" id="PTHR46278">
    <property type="entry name" value="DEHYDROGENASE, PUTATIVE-RELATED"/>
    <property type="match status" value="1"/>
</dbReference>
<evidence type="ECO:0000313" key="3">
    <source>
        <dbReference type="EMBL" id="RDE73704.1"/>
    </source>
</evidence>
<gene>
    <name evidence="3" type="ORF">DPV93_00670</name>
</gene>
<dbReference type="Gene3D" id="3.30.360.10">
    <property type="entry name" value="Dihydrodipicolinate Reductase, domain 2"/>
    <property type="match status" value="1"/>
</dbReference>
<accession>A0A369YKN2</accession>
<evidence type="ECO:0000259" key="2">
    <source>
        <dbReference type="Pfam" id="PF02774"/>
    </source>
</evidence>